<dbReference type="Gene3D" id="1.10.357.10">
    <property type="entry name" value="Tetracycline Repressor, domain 2"/>
    <property type="match status" value="1"/>
</dbReference>
<dbReference type="Pfam" id="PF17932">
    <property type="entry name" value="TetR_C_24"/>
    <property type="match status" value="1"/>
</dbReference>
<name>A0A6M6JRE3_9PSEU</name>
<evidence type="ECO:0000313" key="5">
    <source>
        <dbReference type="Proteomes" id="UP000505377"/>
    </source>
</evidence>
<dbReference type="GO" id="GO:0003700">
    <property type="term" value="F:DNA-binding transcription factor activity"/>
    <property type="evidence" value="ECO:0007669"/>
    <property type="project" value="TreeGrafter"/>
</dbReference>
<accession>A0A6M6JRE3</accession>
<dbReference type="InterPro" id="IPR050109">
    <property type="entry name" value="HTH-type_TetR-like_transc_reg"/>
</dbReference>
<dbReference type="Gene3D" id="1.10.10.60">
    <property type="entry name" value="Homeodomain-like"/>
    <property type="match status" value="1"/>
</dbReference>
<dbReference type="Pfam" id="PF00440">
    <property type="entry name" value="TetR_N"/>
    <property type="match status" value="1"/>
</dbReference>
<keyword evidence="5" id="KW-1185">Reference proteome</keyword>
<evidence type="ECO:0000256" key="2">
    <source>
        <dbReference type="PROSITE-ProRule" id="PRU00335"/>
    </source>
</evidence>
<dbReference type="RefSeq" id="WP_172163271.1">
    <property type="nucleotide sequence ID" value="NZ_CP053564.1"/>
</dbReference>
<dbReference type="InterPro" id="IPR009057">
    <property type="entry name" value="Homeodomain-like_sf"/>
</dbReference>
<feature type="domain" description="HTH tetR-type" evidence="3">
    <location>
        <begin position="16"/>
        <end position="76"/>
    </location>
</feature>
<protein>
    <submittedName>
        <fullName evidence="4">TetR/AcrR family transcriptional regulator</fullName>
    </submittedName>
</protein>
<dbReference type="PROSITE" id="PS50977">
    <property type="entry name" value="HTH_TETR_2"/>
    <property type="match status" value="1"/>
</dbReference>
<keyword evidence="1 2" id="KW-0238">DNA-binding</keyword>
<dbReference type="SUPFAM" id="SSF46689">
    <property type="entry name" value="Homeodomain-like"/>
    <property type="match status" value="1"/>
</dbReference>
<proteinExistence type="predicted"/>
<dbReference type="InterPro" id="IPR036271">
    <property type="entry name" value="Tet_transcr_reg_TetR-rel_C_sf"/>
</dbReference>
<evidence type="ECO:0000256" key="1">
    <source>
        <dbReference type="ARBA" id="ARBA00023125"/>
    </source>
</evidence>
<dbReference type="PANTHER" id="PTHR30055">
    <property type="entry name" value="HTH-TYPE TRANSCRIPTIONAL REGULATOR RUTR"/>
    <property type="match status" value="1"/>
</dbReference>
<feature type="DNA-binding region" description="H-T-H motif" evidence="2">
    <location>
        <begin position="39"/>
        <end position="58"/>
    </location>
</feature>
<dbReference type="PRINTS" id="PR00455">
    <property type="entry name" value="HTHTETR"/>
</dbReference>
<evidence type="ECO:0000259" key="3">
    <source>
        <dbReference type="PROSITE" id="PS50977"/>
    </source>
</evidence>
<dbReference type="PANTHER" id="PTHR30055:SF226">
    <property type="entry name" value="HTH-TYPE TRANSCRIPTIONAL REGULATOR PKSA"/>
    <property type="match status" value="1"/>
</dbReference>
<reference evidence="4 5" key="1">
    <citation type="submission" date="2020-05" db="EMBL/GenBank/DDBJ databases">
        <authorList>
            <person name="Mo P."/>
        </authorList>
    </citation>
    <scope>NUCLEOTIDE SEQUENCE [LARGE SCALE GENOMIC DNA]</scope>
    <source>
        <strain evidence="4 5">Gen01</strain>
    </source>
</reference>
<dbReference type="KEGG" id="pbro:HOP40_26285"/>
<gene>
    <name evidence="4" type="ORF">HOP40_26285</name>
</gene>
<dbReference type="AlphaFoldDB" id="A0A6M6JRE3"/>
<organism evidence="4 5">
    <name type="scientific">Pseudonocardia broussonetiae</name>
    <dbReference type="NCBI Taxonomy" id="2736640"/>
    <lineage>
        <taxon>Bacteria</taxon>
        <taxon>Bacillati</taxon>
        <taxon>Actinomycetota</taxon>
        <taxon>Actinomycetes</taxon>
        <taxon>Pseudonocardiales</taxon>
        <taxon>Pseudonocardiaceae</taxon>
        <taxon>Pseudonocardia</taxon>
    </lineage>
</organism>
<dbReference type="EMBL" id="CP053564">
    <property type="protein sequence ID" value="QJY48851.1"/>
    <property type="molecule type" value="Genomic_DNA"/>
</dbReference>
<sequence length="215" mass="23308">MEPVGSGIPSRGRRDPDRKARILEAAGALIARSGYHRVAMADIGAAAGIVGSGIYRHFDSKAAILAALLQEVMDELERSAAAIVESADDDRTALGELVRNHVEIAVTDRRILQVYHREAHNLPEQSLRRLRRAQRHYVEEWVAVLGPLRRDLADGEARLTVHATIGAIQSVLFHDSGLPHARLTALLAGMAHACLGVGPERVGPERVGPERVGPE</sequence>
<dbReference type="SUPFAM" id="SSF48498">
    <property type="entry name" value="Tetracyclin repressor-like, C-terminal domain"/>
    <property type="match status" value="1"/>
</dbReference>
<dbReference type="Proteomes" id="UP000505377">
    <property type="component" value="Chromosome"/>
</dbReference>
<dbReference type="InterPro" id="IPR001647">
    <property type="entry name" value="HTH_TetR"/>
</dbReference>
<dbReference type="GO" id="GO:0000976">
    <property type="term" value="F:transcription cis-regulatory region binding"/>
    <property type="evidence" value="ECO:0007669"/>
    <property type="project" value="TreeGrafter"/>
</dbReference>
<evidence type="ECO:0000313" key="4">
    <source>
        <dbReference type="EMBL" id="QJY48851.1"/>
    </source>
</evidence>
<dbReference type="InterPro" id="IPR041490">
    <property type="entry name" value="KstR2_TetR_C"/>
</dbReference>